<dbReference type="EMBL" id="CH916367">
    <property type="protein sequence ID" value="EDW02407.1"/>
    <property type="molecule type" value="Genomic_DNA"/>
</dbReference>
<dbReference type="PhylomeDB" id="B4J8W7"/>
<gene>
    <name evidence="2" type="primary">Dgri\GH19910</name>
    <name evidence="2" type="ORF">Dgri_GH19910</name>
</gene>
<keyword evidence="3" id="KW-1185">Reference proteome</keyword>
<dbReference type="HOGENOM" id="CLU_906960_0_0_1"/>
<feature type="region of interest" description="Disordered" evidence="1">
    <location>
        <begin position="1"/>
        <end position="22"/>
    </location>
</feature>
<feature type="region of interest" description="Disordered" evidence="1">
    <location>
        <begin position="53"/>
        <end position="126"/>
    </location>
</feature>
<dbReference type="InParanoid" id="B4J8W7"/>
<evidence type="ECO:0000313" key="2">
    <source>
        <dbReference type="EMBL" id="EDW02407.1"/>
    </source>
</evidence>
<feature type="compositionally biased region" description="Basic residues" evidence="1">
    <location>
        <begin position="105"/>
        <end position="116"/>
    </location>
</feature>
<dbReference type="Proteomes" id="UP000001070">
    <property type="component" value="Unassembled WGS sequence"/>
</dbReference>
<dbReference type="STRING" id="7222.B4J8W7"/>
<evidence type="ECO:0000256" key="1">
    <source>
        <dbReference type="SAM" id="MobiDB-lite"/>
    </source>
</evidence>
<sequence length="325" mass="35223">MLVSGADDVVRDIKQQSDEMGKRGSIFVEAPRASRRRSFYNFFLRHQDAVDDSLTSPSVHRKTAMNTNTTTSTSTSASASVSASATNVESDKQAQHQQQVAPTPTRKRASSFIRKKPPLERGLSAQSALRVNKNAFVSEGPAPEVIVTKPSPDQQTHPHVHALGLRPDNATLVHVLVHRESEEYKDEDESSPSSPVHSSTNGNGMDKQRPPQIRISSSSSEIAMDSCLLPTVQIMVDSPKEPPRGDFSTDSGFPNAAYAPTTVDVDAPIDVNVQGDTSQVFYDYNPEESNLDNTNDIVPIEELPQSLSEATSAAAAAAAIDEQQR</sequence>
<organism evidence="3">
    <name type="scientific">Drosophila grimshawi</name>
    <name type="common">Hawaiian fruit fly</name>
    <name type="synonym">Idiomyia grimshawi</name>
    <dbReference type="NCBI Taxonomy" id="7222"/>
    <lineage>
        <taxon>Eukaryota</taxon>
        <taxon>Metazoa</taxon>
        <taxon>Ecdysozoa</taxon>
        <taxon>Arthropoda</taxon>
        <taxon>Hexapoda</taxon>
        <taxon>Insecta</taxon>
        <taxon>Pterygota</taxon>
        <taxon>Neoptera</taxon>
        <taxon>Endopterygota</taxon>
        <taxon>Diptera</taxon>
        <taxon>Brachycera</taxon>
        <taxon>Muscomorpha</taxon>
        <taxon>Ephydroidea</taxon>
        <taxon>Drosophilidae</taxon>
        <taxon>Drosophila</taxon>
        <taxon>Hawaiian Drosophila</taxon>
    </lineage>
</organism>
<feature type="compositionally biased region" description="Low complexity" evidence="1">
    <location>
        <begin position="66"/>
        <end position="88"/>
    </location>
</feature>
<feature type="compositionally biased region" description="Basic and acidic residues" evidence="1">
    <location>
        <begin position="8"/>
        <end position="22"/>
    </location>
</feature>
<feature type="region of interest" description="Disordered" evidence="1">
    <location>
        <begin position="181"/>
        <end position="213"/>
    </location>
</feature>
<accession>B4J8W7</accession>
<protein>
    <submittedName>
        <fullName evidence="2">GH19910</fullName>
    </submittedName>
</protein>
<proteinExistence type="predicted"/>
<dbReference type="OrthoDB" id="2984333at2759"/>
<reference evidence="2 3" key="1">
    <citation type="journal article" date="2007" name="Nature">
        <title>Evolution of genes and genomes on the Drosophila phylogeny.</title>
        <authorList>
            <consortium name="Drosophila 12 Genomes Consortium"/>
            <person name="Clark A.G."/>
            <person name="Eisen M.B."/>
            <person name="Smith D.R."/>
            <person name="Bergman C.M."/>
            <person name="Oliver B."/>
            <person name="Markow T.A."/>
            <person name="Kaufman T.C."/>
            <person name="Kellis M."/>
            <person name="Gelbart W."/>
            <person name="Iyer V.N."/>
            <person name="Pollard D.A."/>
            <person name="Sackton T.B."/>
            <person name="Larracuente A.M."/>
            <person name="Singh N.D."/>
            <person name="Abad J.P."/>
            <person name="Abt D.N."/>
            <person name="Adryan B."/>
            <person name="Aguade M."/>
            <person name="Akashi H."/>
            <person name="Anderson W.W."/>
            <person name="Aquadro C.F."/>
            <person name="Ardell D.H."/>
            <person name="Arguello R."/>
            <person name="Artieri C.G."/>
            <person name="Barbash D.A."/>
            <person name="Barker D."/>
            <person name="Barsanti P."/>
            <person name="Batterham P."/>
            <person name="Batzoglou S."/>
            <person name="Begun D."/>
            <person name="Bhutkar A."/>
            <person name="Blanco E."/>
            <person name="Bosak S.A."/>
            <person name="Bradley R.K."/>
            <person name="Brand A.D."/>
            <person name="Brent M.R."/>
            <person name="Brooks A.N."/>
            <person name="Brown R.H."/>
            <person name="Butlin R.K."/>
            <person name="Caggese C."/>
            <person name="Calvi B.R."/>
            <person name="Bernardo de Carvalho A."/>
            <person name="Caspi A."/>
            <person name="Castrezana S."/>
            <person name="Celniker S.E."/>
            <person name="Chang J.L."/>
            <person name="Chapple C."/>
            <person name="Chatterji S."/>
            <person name="Chinwalla A."/>
            <person name="Civetta A."/>
            <person name="Clifton S.W."/>
            <person name="Comeron J.M."/>
            <person name="Costello J.C."/>
            <person name="Coyne J.A."/>
            <person name="Daub J."/>
            <person name="David R.G."/>
            <person name="Delcher A.L."/>
            <person name="Delehaunty K."/>
            <person name="Do C.B."/>
            <person name="Ebling H."/>
            <person name="Edwards K."/>
            <person name="Eickbush T."/>
            <person name="Evans J.D."/>
            <person name="Filipski A."/>
            <person name="Findeiss S."/>
            <person name="Freyhult E."/>
            <person name="Fulton L."/>
            <person name="Fulton R."/>
            <person name="Garcia A.C."/>
            <person name="Gardiner A."/>
            <person name="Garfield D.A."/>
            <person name="Garvin B.E."/>
            <person name="Gibson G."/>
            <person name="Gilbert D."/>
            <person name="Gnerre S."/>
            <person name="Godfrey J."/>
            <person name="Good R."/>
            <person name="Gotea V."/>
            <person name="Gravely B."/>
            <person name="Greenberg A.J."/>
            <person name="Griffiths-Jones S."/>
            <person name="Gross S."/>
            <person name="Guigo R."/>
            <person name="Gustafson E.A."/>
            <person name="Haerty W."/>
            <person name="Hahn M.W."/>
            <person name="Halligan D.L."/>
            <person name="Halpern A.L."/>
            <person name="Halter G.M."/>
            <person name="Han M.V."/>
            <person name="Heger A."/>
            <person name="Hillier L."/>
            <person name="Hinrichs A.S."/>
            <person name="Holmes I."/>
            <person name="Hoskins R.A."/>
            <person name="Hubisz M.J."/>
            <person name="Hultmark D."/>
            <person name="Huntley M.A."/>
            <person name="Jaffe D.B."/>
            <person name="Jagadeeshan S."/>
            <person name="Jeck W.R."/>
            <person name="Johnson J."/>
            <person name="Jones C.D."/>
            <person name="Jordan W.C."/>
            <person name="Karpen G.H."/>
            <person name="Kataoka E."/>
            <person name="Keightley P.D."/>
            <person name="Kheradpour P."/>
            <person name="Kirkness E.F."/>
            <person name="Koerich L.B."/>
            <person name="Kristiansen K."/>
            <person name="Kudrna D."/>
            <person name="Kulathinal R.J."/>
            <person name="Kumar S."/>
            <person name="Kwok R."/>
            <person name="Lander E."/>
            <person name="Langley C.H."/>
            <person name="Lapoint R."/>
            <person name="Lazzaro B.P."/>
            <person name="Lee S.J."/>
            <person name="Levesque L."/>
            <person name="Li R."/>
            <person name="Lin C.F."/>
            <person name="Lin M.F."/>
            <person name="Lindblad-Toh K."/>
            <person name="Llopart A."/>
            <person name="Long M."/>
            <person name="Low L."/>
            <person name="Lozovsky E."/>
            <person name="Lu J."/>
            <person name="Luo M."/>
            <person name="Machado C.A."/>
            <person name="Makalowski W."/>
            <person name="Marzo M."/>
            <person name="Matsuda M."/>
            <person name="Matzkin L."/>
            <person name="McAllister B."/>
            <person name="McBride C.S."/>
            <person name="McKernan B."/>
            <person name="McKernan K."/>
            <person name="Mendez-Lago M."/>
            <person name="Minx P."/>
            <person name="Mollenhauer M.U."/>
            <person name="Montooth K."/>
            <person name="Mount S.M."/>
            <person name="Mu X."/>
            <person name="Myers E."/>
            <person name="Negre B."/>
            <person name="Newfeld S."/>
            <person name="Nielsen R."/>
            <person name="Noor M.A."/>
            <person name="O'Grady P."/>
            <person name="Pachter L."/>
            <person name="Papaceit M."/>
            <person name="Parisi M.J."/>
            <person name="Parisi M."/>
            <person name="Parts L."/>
            <person name="Pedersen J.S."/>
            <person name="Pesole G."/>
            <person name="Phillippy A.M."/>
            <person name="Ponting C.P."/>
            <person name="Pop M."/>
            <person name="Porcelli D."/>
            <person name="Powell J.R."/>
            <person name="Prohaska S."/>
            <person name="Pruitt K."/>
            <person name="Puig M."/>
            <person name="Quesneville H."/>
            <person name="Ram K.R."/>
            <person name="Rand D."/>
            <person name="Rasmussen M.D."/>
            <person name="Reed L.K."/>
            <person name="Reenan R."/>
            <person name="Reily A."/>
            <person name="Remington K.A."/>
            <person name="Rieger T.T."/>
            <person name="Ritchie M.G."/>
            <person name="Robin C."/>
            <person name="Rogers Y.H."/>
            <person name="Rohde C."/>
            <person name="Rozas J."/>
            <person name="Rubenfield M.J."/>
            <person name="Ruiz A."/>
            <person name="Russo S."/>
            <person name="Salzberg S.L."/>
            <person name="Sanchez-Gracia A."/>
            <person name="Saranga D.J."/>
            <person name="Sato H."/>
            <person name="Schaeffer S.W."/>
            <person name="Schatz M.C."/>
            <person name="Schlenke T."/>
            <person name="Schwartz R."/>
            <person name="Segarra C."/>
            <person name="Singh R.S."/>
            <person name="Sirot L."/>
            <person name="Sirota M."/>
            <person name="Sisneros N.B."/>
            <person name="Smith C.D."/>
            <person name="Smith T.F."/>
            <person name="Spieth J."/>
            <person name="Stage D.E."/>
            <person name="Stark A."/>
            <person name="Stephan W."/>
            <person name="Strausberg R.L."/>
            <person name="Strempel S."/>
            <person name="Sturgill D."/>
            <person name="Sutton G."/>
            <person name="Sutton G.G."/>
            <person name="Tao W."/>
            <person name="Teichmann S."/>
            <person name="Tobari Y.N."/>
            <person name="Tomimura Y."/>
            <person name="Tsolas J.M."/>
            <person name="Valente V.L."/>
            <person name="Venter E."/>
            <person name="Venter J.C."/>
            <person name="Vicario S."/>
            <person name="Vieira F.G."/>
            <person name="Vilella A.J."/>
            <person name="Villasante A."/>
            <person name="Walenz B."/>
            <person name="Wang J."/>
            <person name="Wasserman M."/>
            <person name="Watts T."/>
            <person name="Wilson D."/>
            <person name="Wilson R.K."/>
            <person name="Wing R.A."/>
            <person name="Wolfner M.F."/>
            <person name="Wong A."/>
            <person name="Wong G.K."/>
            <person name="Wu C.I."/>
            <person name="Wu G."/>
            <person name="Yamamoto D."/>
            <person name="Yang H.P."/>
            <person name="Yang S.P."/>
            <person name="Yorke J.A."/>
            <person name="Yoshida K."/>
            <person name="Zdobnov E."/>
            <person name="Zhang P."/>
            <person name="Zhang Y."/>
            <person name="Zimin A.V."/>
            <person name="Baldwin J."/>
            <person name="Abdouelleil A."/>
            <person name="Abdulkadir J."/>
            <person name="Abebe A."/>
            <person name="Abera B."/>
            <person name="Abreu J."/>
            <person name="Acer S.C."/>
            <person name="Aftuck L."/>
            <person name="Alexander A."/>
            <person name="An P."/>
            <person name="Anderson E."/>
            <person name="Anderson S."/>
            <person name="Arachi H."/>
            <person name="Azer M."/>
            <person name="Bachantsang P."/>
            <person name="Barry A."/>
            <person name="Bayul T."/>
            <person name="Berlin A."/>
            <person name="Bessette D."/>
            <person name="Bloom T."/>
            <person name="Blye J."/>
            <person name="Boguslavskiy L."/>
            <person name="Bonnet C."/>
            <person name="Boukhgalter B."/>
            <person name="Bourzgui I."/>
            <person name="Brown A."/>
            <person name="Cahill P."/>
            <person name="Channer S."/>
            <person name="Cheshatsang Y."/>
            <person name="Chuda L."/>
            <person name="Citroen M."/>
            <person name="Collymore A."/>
            <person name="Cooke P."/>
            <person name="Costello M."/>
            <person name="D'Aco K."/>
            <person name="Daza R."/>
            <person name="De Haan G."/>
            <person name="DeGray S."/>
            <person name="DeMaso C."/>
            <person name="Dhargay N."/>
            <person name="Dooley K."/>
            <person name="Dooley E."/>
            <person name="Doricent M."/>
            <person name="Dorje P."/>
            <person name="Dorjee K."/>
            <person name="Dupes A."/>
            <person name="Elong R."/>
            <person name="Falk J."/>
            <person name="Farina A."/>
            <person name="Faro S."/>
            <person name="Ferguson D."/>
            <person name="Fisher S."/>
            <person name="Foley C.D."/>
            <person name="Franke A."/>
            <person name="Friedrich D."/>
            <person name="Gadbois L."/>
            <person name="Gearin G."/>
            <person name="Gearin C.R."/>
            <person name="Giannoukos G."/>
            <person name="Goode T."/>
            <person name="Graham J."/>
            <person name="Grandbois E."/>
            <person name="Grewal S."/>
            <person name="Gyaltsen K."/>
            <person name="Hafez N."/>
            <person name="Hagos B."/>
            <person name="Hall J."/>
            <person name="Henson C."/>
            <person name="Hollinger A."/>
            <person name="Honan T."/>
            <person name="Huard M.D."/>
            <person name="Hughes L."/>
            <person name="Hurhula B."/>
            <person name="Husby M.E."/>
            <person name="Kamat A."/>
            <person name="Kanga B."/>
            <person name="Kashin S."/>
            <person name="Khazanovich D."/>
            <person name="Kisner P."/>
            <person name="Lance K."/>
            <person name="Lara M."/>
            <person name="Lee W."/>
            <person name="Lennon N."/>
            <person name="Letendre F."/>
            <person name="LeVine R."/>
            <person name="Lipovsky A."/>
            <person name="Liu X."/>
            <person name="Liu J."/>
            <person name="Liu S."/>
            <person name="Lokyitsang T."/>
            <person name="Lokyitsang Y."/>
            <person name="Lubonja R."/>
            <person name="Lui A."/>
            <person name="MacDonald P."/>
            <person name="Magnisalis V."/>
            <person name="Maru K."/>
            <person name="Matthews C."/>
            <person name="McCusker W."/>
            <person name="McDonough S."/>
            <person name="Mehta T."/>
            <person name="Meldrim J."/>
            <person name="Meneus L."/>
            <person name="Mihai O."/>
            <person name="Mihalev A."/>
            <person name="Mihova T."/>
            <person name="Mittelman R."/>
            <person name="Mlenga V."/>
            <person name="Montmayeur A."/>
            <person name="Mulrain L."/>
            <person name="Navidi A."/>
            <person name="Naylor J."/>
            <person name="Negash T."/>
            <person name="Nguyen T."/>
            <person name="Nguyen N."/>
            <person name="Nicol R."/>
            <person name="Norbu C."/>
            <person name="Norbu N."/>
            <person name="Novod N."/>
            <person name="O'Neill B."/>
            <person name="Osman S."/>
            <person name="Markiewicz E."/>
            <person name="Oyono O.L."/>
            <person name="Patti C."/>
            <person name="Phunkhang P."/>
            <person name="Pierre F."/>
            <person name="Priest M."/>
            <person name="Raghuraman S."/>
            <person name="Rege F."/>
            <person name="Reyes R."/>
            <person name="Rise C."/>
            <person name="Rogov P."/>
            <person name="Ross K."/>
            <person name="Ryan E."/>
            <person name="Settipalli S."/>
            <person name="Shea T."/>
            <person name="Sherpa N."/>
            <person name="Shi L."/>
            <person name="Shih D."/>
            <person name="Sparrow T."/>
            <person name="Spaulding J."/>
            <person name="Stalker J."/>
            <person name="Stange-Thomann N."/>
            <person name="Stavropoulos S."/>
            <person name="Stone C."/>
            <person name="Strader C."/>
            <person name="Tesfaye S."/>
            <person name="Thomson T."/>
            <person name="Thoulutsang Y."/>
            <person name="Thoulutsang D."/>
            <person name="Topham K."/>
            <person name="Topping I."/>
            <person name="Tsamla T."/>
            <person name="Vassiliev H."/>
            <person name="Vo A."/>
            <person name="Wangchuk T."/>
            <person name="Wangdi T."/>
            <person name="Weiand M."/>
            <person name="Wilkinson J."/>
            <person name="Wilson A."/>
            <person name="Yadav S."/>
            <person name="Young G."/>
            <person name="Yu Q."/>
            <person name="Zembek L."/>
            <person name="Zhong D."/>
            <person name="Zimmer A."/>
            <person name="Zwirko Z."/>
            <person name="Jaffe D.B."/>
            <person name="Alvarez P."/>
            <person name="Brockman W."/>
            <person name="Butler J."/>
            <person name="Chin C."/>
            <person name="Gnerre S."/>
            <person name="Grabherr M."/>
            <person name="Kleber M."/>
            <person name="Mauceli E."/>
            <person name="MacCallum I."/>
        </authorList>
    </citation>
    <scope>NUCLEOTIDE SEQUENCE [LARGE SCALE GENOMIC DNA]</scope>
    <source>
        <strain evidence="3">Tucson 15287-2541.00</strain>
    </source>
</reference>
<evidence type="ECO:0000313" key="3">
    <source>
        <dbReference type="Proteomes" id="UP000001070"/>
    </source>
</evidence>
<name>B4J8W7_DROGR</name>
<dbReference type="OMA" id="ETAQCES"/>
<dbReference type="eggNOG" id="KOG2301">
    <property type="taxonomic scope" value="Eukaryota"/>
</dbReference>
<dbReference type="AlphaFoldDB" id="B4J8W7"/>